<keyword evidence="13" id="KW-1185">Reference proteome</keyword>
<evidence type="ECO:0000256" key="5">
    <source>
        <dbReference type="ARBA" id="ARBA00022729"/>
    </source>
</evidence>
<keyword evidence="5 10" id="KW-0732">Signal</keyword>
<dbReference type="PROSITE" id="PS50928">
    <property type="entry name" value="ABC_TM1"/>
    <property type="match status" value="1"/>
</dbReference>
<dbReference type="Proteomes" id="UP000319739">
    <property type="component" value="Unassembled WGS sequence"/>
</dbReference>
<feature type="signal peptide" evidence="10">
    <location>
        <begin position="1"/>
        <end position="19"/>
    </location>
</feature>
<dbReference type="SUPFAM" id="SSF161098">
    <property type="entry name" value="MetI-like"/>
    <property type="match status" value="1"/>
</dbReference>
<dbReference type="SUPFAM" id="SSF53850">
    <property type="entry name" value="Periplasmic binding protein-like II"/>
    <property type="match status" value="2"/>
</dbReference>
<evidence type="ECO:0000256" key="7">
    <source>
        <dbReference type="ARBA" id="ARBA00023136"/>
    </source>
</evidence>
<keyword evidence="3" id="KW-1003">Cell membrane</keyword>
<keyword evidence="2 8" id="KW-0813">Transport</keyword>
<feature type="transmembrane region" description="Helical" evidence="8">
    <location>
        <begin position="569"/>
        <end position="590"/>
    </location>
</feature>
<dbReference type="SMART" id="SM00079">
    <property type="entry name" value="PBPe"/>
    <property type="match status" value="1"/>
</dbReference>
<keyword evidence="7 8" id="KW-0472">Membrane</keyword>
<evidence type="ECO:0000256" key="10">
    <source>
        <dbReference type="SAM" id="SignalP"/>
    </source>
</evidence>
<comment type="similarity">
    <text evidence="8">Belongs to the binding-protein-dependent transport system permease family.</text>
</comment>
<dbReference type="CDD" id="cd06261">
    <property type="entry name" value="TM_PBP2"/>
    <property type="match status" value="1"/>
</dbReference>
<dbReference type="EMBL" id="VFSG01000001">
    <property type="protein sequence ID" value="TPE37962.1"/>
    <property type="molecule type" value="Genomic_DNA"/>
</dbReference>
<evidence type="ECO:0000256" key="6">
    <source>
        <dbReference type="ARBA" id="ARBA00022989"/>
    </source>
</evidence>
<reference evidence="12 13" key="1">
    <citation type="submission" date="2019-06" db="EMBL/GenBank/DDBJ databases">
        <authorList>
            <person name="Zou Y."/>
        </authorList>
    </citation>
    <scope>NUCLEOTIDE SEQUENCE [LARGE SCALE GENOMIC DNA]</scope>
    <source>
        <strain evidence="12 13">E24</strain>
    </source>
</reference>
<dbReference type="Pfam" id="PF00497">
    <property type="entry name" value="SBP_bac_3"/>
    <property type="match status" value="2"/>
</dbReference>
<evidence type="ECO:0000313" key="12">
    <source>
        <dbReference type="EMBL" id="TPE37962.1"/>
    </source>
</evidence>
<keyword evidence="4 8" id="KW-0812">Transmembrane</keyword>
<dbReference type="InterPro" id="IPR000515">
    <property type="entry name" value="MetI-like"/>
</dbReference>
<dbReference type="Gene3D" id="3.40.190.10">
    <property type="entry name" value="Periplasmic binding protein-like II"/>
    <property type="match status" value="4"/>
</dbReference>
<feature type="chain" id="PRO_5045974646" evidence="10">
    <location>
        <begin position="20"/>
        <end position="734"/>
    </location>
</feature>
<comment type="caution">
    <text evidence="12">The sequence shown here is derived from an EMBL/GenBank/DDBJ whole genome shotgun (WGS) entry which is preliminary data.</text>
</comment>
<evidence type="ECO:0000256" key="9">
    <source>
        <dbReference type="SAM" id="MobiDB-lite"/>
    </source>
</evidence>
<dbReference type="Gene3D" id="1.10.3720.10">
    <property type="entry name" value="MetI-like"/>
    <property type="match status" value="1"/>
</dbReference>
<gene>
    <name evidence="12" type="ORF">FJR71_02950</name>
</gene>
<dbReference type="SMART" id="SM00062">
    <property type="entry name" value="PBPb"/>
    <property type="match status" value="2"/>
</dbReference>
<evidence type="ECO:0000256" key="3">
    <source>
        <dbReference type="ARBA" id="ARBA00022475"/>
    </source>
</evidence>
<dbReference type="PANTHER" id="PTHR35936:SF38">
    <property type="entry name" value="GLUTAMINE-BINDING PERIPLASMIC PROTEIN"/>
    <property type="match status" value="1"/>
</dbReference>
<dbReference type="InterPro" id="IPR001320">
    <property type="entry name" value="Iontro_rcpt_C"/>
</dbReference>
<organism evidence="12 13">
    <name type="scientific">Streptococcus xiaochunlingii</name>
    <dbReference type="NCBI Taxonomy" id="2589788"/>
    <lineage>
        <taxon>Bacteria</taxon>
        <taxon>Bacillati</taxon>
        <taxon>Bacillota</taxon>
        <taxon>Bacilli</taxon>
        <taxon>Lactobacillales</taxon>
        <taxon>Streptococcaceae</taxon>
        <taxon>Streptococcus</taxon>
    </lineage>
</organism>
<feature type="transmembrane region" description="Helical" evidence="8">
    <location>
        <begin position="531"/>
        <end position="557"/>
    </location>
</feature>
<dbReference type="CDD" id="cd13619">
    <property type="entry name" value="PBP2_GlnP"/>
    <property type="match status" value="1"/>
</dbReference>
<proteinExistence type="inferred from homology"/>
<dbReference type="PANTHER" id="PTHR35936">
    <property type="entry name" value="MEMBRANE-BOUND LYTIC MUREIN TRANSGLYCOSYLASE F"/>
    <property type="match status" value="1"/>
</dbReference>
<feature type="domain" description="ABC transmembrane type-1" evidence="11">
    <location>
        <begin position="531"/>
        <end position="726"/>
    </location>
</feature>
<sequence>MKKKLVACLLFLFPLFAFASQAQAETVKVVFDTAYAPFEFKDSDQVYKGIDVEILDKVAEINGWTLDKSFPGFDAAVNMVQSGQADAIMAGMTKTKEREQVFAMSDTYYDTKVVIATKKANKITSYDQLKGKTVGVKNGTAAQRFLQKNKDQYGYTIKTFDTSDLMNNSLSTGAVDAIMDDQPVIEYAIKQGQDLSINMEGEAVGSFAFGVKKDGSHENLIKQFNTALAQMKKDGTLDQIIEKWTGSSQSSSSTTTTASTSAVPETSTKAGQKATPKKKKYKISSDSSFAPFVFQNDQSKYTGIDMELIKAIAKDQGFTLEISNPGFDAAVSDVQNGNADGMIAGMTVTDARKATFDFSDPYYTTNSILAVQESSNIASYEDLKGKTVGVKNGTASQTFLEENKSKYGYKIKTFSDGASMYDSLNSGSVAAIMDDEPVIKYAIKQGRKFKTPIEGTPSGQVAFAVQKDSNPELIEMFNNGLANLKESGEYQKILDKYLSSDSEESTESTSVDETTIWGLLQNNYKQLLSGLGVTIALALLSFAIAMVIGIIFGMFSVSPYKWLRWTAEIFVDVIRGIPLMILAAFIFWGIPNLIESMTGHQSPINDFLAGTIALSLNAAAYIAEIVRGGIQAVPAGQMEASRSLGISYSKTMRKIILPQATKLMLPNFVNQFVIALKDTTIVSAIGLVELFQTGKIIIARNYQSFKMYAILAVFYLVIITLLTRFAKQLEKRAN</sequence>
<evidence type="ECO:0000256" key="4">
    <source>
        <dbReference type="ARBA" id="ARBA00022692"/>
    </source>
</evidence>
<evidence type="ECO:0000256" key="2">
    <source>
        <dbReference type="ARBA" id="ARBA00022448"/>
    </source>
</evidence>
<dbReference type="InterPro" id="IPR001638">
    <property type="entry name" value="Solute-binding_3/MltF_N"/>
</dbReference>
<name>A0ABY2YE02_9STRE</name>
<dbReference type="RefSeq" id="WP_140814057.1">
    <property type="nucleotide sequence ID" value="NZ_VFSG01000001.1"/>
</dbReference>
<dbReference type="InterPro" id="IPR035906">
    <property type="entry name" value="MetI-like_sf"/>
</dbReference>
<protein>
    <submittedName>
        <fullName evidence="12">ABC transporter permease subunit</fullName>
    </submittedName>
</protein>
<dbReference type="Pfam" id="PF00528">
    <property type="entry name" value="BPD_transp_1"/>
    <property type="match status" value="1"/>
</dbReference>
<feature type="compositionally biased region" description="Low complexity" evidence="9">
    <location>
        <begin position="245"/>
        <end position="268"/>
    </location>
</feature>
<evidence type="ECO:0000256" key="1">
    <source>
        <dbReference type="ARBA" id="ARBA00004651"/>
    </source>
</evidence>
<evidence type="ECO:0000259" key="11">
    <source>
        <dbReference type="PROSITE" id="PS50928"/>
    </source>
</evidence>
<keyword evidence="6 8" id="KW-1133">Transmembrane helix</keyword>
<feature type="transmembrane region" description="Helical" evidence="8">
    <location>
        <begin position="707"/>
        <end position="726"/>
    </location>
</feature>
<comment type="subcellular location">
    <subcellularLocation>
        <location evidence="1 8">Cell membrane</location>
        <topology evidence="1 8">Multi-pass membrane protein</topology>
    </subcellularLocation>
</comment>
<evidence type="ECO:0000313" key="13">
    <source>
        <dbReference type="Proteomes" id="UP000319739"/>
    </source>
</evidence>
<feature type="region of interest" description="Disordered" evidence="9">
    <location>
        <begin position="245"/>
        <end position="279"/>
    </location>
</feature>
<accession>A0ABY2YE02</accession>
<evidence type="ECO:0000256" key="8">
    <source>
        <dbReference type="RuleBase" id="RU363032"/>
    </source>
</evidence>
<dbReference type="InterPro" id="IPR010065">
    <property type="entry name" value="AA_ABC_transptr_permease_3TM"/>
</dbReference>
<dbReference type="NCBIfam" id="TIGR01726">
    <property type="entry name" value="HEQRo_perm_3TM"/>
    <property type="match status" value="1"/>
</dbReference>